<name>A0A5D3AQW4_9TREE</name>
<organism evidence="1 2">
    <name type="scientific">Cryptococcus floricola</name>
    <dbReference type="NCBI Taxonomy" id="2591691"/>
    <lineage>
        <taxon>Eukaryota</taxon>
        <taxon>Fungi</taxon>
        <taxon>Dikarya</taxon>
        <taxon>Basidiomycota</taxon>
        <taxon>Agaricomycotina</taxon>
        <taxon>Tremellomycetes</taxon>
        <taxon>Tremellales</taxon>
        <taxon>Cryptococcaceae</taxon>
        <taxon>Cryptococcus</taxon>
    </lineage>
</organism>
<gene>
    <name evidence="1" type="ORF">B9479_006831</name>
</gene>
<evidence type="ECO:0000313" key="2">
    <source>
        <dbReference type="Proteomes" id="UP000322245"/>
    </source>
</evidence>
<comment type="caution">
    <text evidence="1">The sequence shown here is derived from an EMBL/GenBank/DDBJ whole genome shotgun (WGS) entry which is preliminary data.</text>
</comment>
<reference evidence="1 2" key="1">
    <citation type="submission" date="2017-05" db="EMBL/GenBank/DDBJ databases">
        <title>The Genome Sequence of Tsuchiyaea wingfieldii DSM 27421.</title>
        <authorList>
            <person name="Cuomo C."/>
            <person name="Passer A."/>
            <person name="Billmyre B."/>
            <person name="Heitman J."/>
        </authorList>
    </citation>
    <scope>NUCLEOTIDE SEQUENCE [LARGE SCALE GENOMIC DNA]</scope>
    <source>
        <strain evidence="1 2">DSM 27421</strain>
    </source>
</reference>
<protein>
    <submittedName>
        <fullName evidence="1">Uncharacterized protein</fullName>
    </submittedName>
</protein>
<dbReference type="AlphaFoldDB" id="A0A5D3AQW4"/>
<proteinExistence type="predicted"/>
<evidence type="ECO:0000313" key="1">
    <source>
        <dbReference type="EMBL" id="TYJ52581.1"/>
    </source>
</evidence>
<keyword evidence="2" id="KW-1185">Reference proteome</keyword>
<dbReference type="EMBL" id="NIDF01000127">
    <property type="protein sequence ID" value="TYJ52581.1"/>
    <property type="molecule type" value="Genomic_DNA"/>
</dbReference>
<dbReference type="Proteomes" id="UP000322245">
    <property type="component" value="Unassembled WGS sequence"/>
</dbReference>
<sequence length="45" mass="5006">MTTAFNADANAANDMGHTKKKEYKIHPFHHSKGDVALPDFYATRG</sequence>
<accession>A0A5D3AQW4</accession>